<keyword evidence="1" id="KW-0472">Membrane</keyword>
<feature type="transmembrane region" description="Helical" evidence="1">
    <location>
        <begin position="28"/>
        <end position="49"/>
    </location>
</feature>
<gene>
    <name evidence="2" type="ORF">A2814_02230</name>
</gene>
<evidence type="ECO:0000313" key="3">
    <source>
        <dbReference type="Proteomes" id="UP000177869"/>
    </source>
</evidence>
<dbReference type="EMBL" id="MFTI01000007">
    <property type="protein sequence ID" value="OGI61051.1"/>
    <property type="molecule type" value="Genomic_DNA"/>
</dbReference>
<comment type="caution">
    <text evidence="2">The sequence shown here is derived from an EMBL/GenBank/DDBJ whole genome shotgun (WGS) entry which is preliminary data.</text>
</comment>
<evidence type="ECO:0000313" key="2">
    <source>
        <dbReference type="EMBL" id="OGI61051.1"/>
    </source>
</evidence>
<protein>
    <recommendedName>
        <fullName evidence="4">Type IV pilus modification protein PilV</fullName>
    </recommendedName>
</protein>
<name>A0A1F6UUI0_9BACT</name>
<reference evidence="2 3" key="1">
    <citation type="journal article" date="2016" name="Nat. Commun.">
        <title>Thousands of microbial genomes shed light on interconnected biogeochemical processes in an aquifer system.</title>
        <authorList>
            <person name="Anantharaman K."/>
            <person name="Brown C.T."/>
            <person name="Hug L.A."/>
            <person name="Sharon I."/>
            <person name="Castelle C.J."/>
            <person name="Probst A.J."/>
            <person name="Thomas B.C."/>
            <person name="Singh A."/>
            <person name="Wilkins M.J."/>
            <person name="Karaoz U."/>
            <person name="Brodie E.L."/>
            <person name="Williams K.H."/>
            <person name="Hubbard S.S."/>
            <person name="Banfield J.F."/>
        </authorList>
    </citation>
    <scope>NUCLEOTIDE SEQUENCE [LARGE SCALE GENOMIC DNA]</scope>
</reference>
<keyword evidence="1" id="KW-1133">Transmembrane helix</keyword>
<organism evidence="2 3">
    <name type="scientific">Candidatus Nomurabacteria bacterium RIFCSPHIGHO2_01_FULL_38_19</name>
    <dbReference type="NCBI Taxonomy" id="1801732"/>
    <lineage>
        <taxon>Bacteria</taxon>
        <taxon>Candidatus Nomuraibacteriota</taxon>
    </lineage>
</organism>
<evidence type="ECO:0000256" key="1">
    <source>
        <dbReference type="SAM" id="Phobius"/>
    </source>
</evidence>
<dbReference type="AlphaFoldDB" id="A0A1F6UUI0"/>
<evidence type="ECO:0008006" key="4">
    <source>
        <dbReference type="Google" id="ProtNLM"/>
    </source>
</evidence>
<dbReference type="STRING" id="1801732.A2814_02230"/>
<proteinExistence type="predicted"/>
<sequence>MKTINNSRSFFKKARPSFRTVGSRRGSMLIEAIVVVSVIIISILSALSVTQKSISLARQSLHQSQAAFLLEEGAEAVRIMRDNAWSNISSLTLSTDYYPAFSAGTWTLSLTPSQVGIFTRKVVISSAYRDANQNLASSGTLDSQTKLVTVTVSWMEGEQTFSKTLQFYLTDIFS</sequence>
<keyword evidence="1" id="KW-0812">Transmembrane</keyword>
<accession>A0A1F6UUI0</accession>
<dbReference type="Proteomes" id="UP000177869">
    <property type="component" value="Unassembled WGS sequence"/>
</dbReference>